<proteinExistence type="predicted"/>
<dbReference type="OrthoDB" id="1746725at2759"/>
<gene>
    <name evidence="2" type="ORF">CINCED_3A019405</name>
</gene>
<dbReference type="EMBL" id="CABPRJ010001444">
    <property type="protein sequence ID" value="VVC37321.1"/>
    <property type="molecule type" value="Genomic_DNA"/>
</dbReference>
<organism evidence="2 3">
    <name type="scientific">Cinara cedri</name>
    <dbReference type="NCBI Taxonomy" id="506608"/>
    <lineage>
        <taxon>Eukaryota</taxon>
        <taxon>Metazoa</taxon>
        <taxon>Ecdysozoa</taxon>
        <taxon>Arthropoda</taxon>
        <taxon>Hexapoda</taxon>
        <taxon>Insecta</taxon>
        <taxon>Pterygota</taxon>
        <taxon>Neoptera</taxon>
        <taxon>Paraneoptera</taxon>
        <taxon>Hemiptera</taxon>
        <taxon>Sternorrhyncha</taxon>
        <taxon>Aphidomorpha</taxon>
        <taxon>Aphidoidea</taxon>
        <taxon>Aphididae</taxon>
        <taxon>Lachninae</taxon>
        <taxon>Cinara</taxon>
    </lineage>
</organism>
<sequence>MWFDNYKGISDDEDEVDQKMNADKGIDPKLKKEEEELSKLGSGIGKVFLQEVREREKHQKWKVSHMDP</sequence>
<dbReference type="AlphaFoldDB" id="A0A5E4MY94"/>
<keyword evidence="3" id="KW-1185">Reference proteome</keyword>
<evidence type="ECO:0000313" key="2">
    <source>
        <dbReference type="EMBL" id="VVC37321.1"/>
    </source>
</evidence>
<accession>A0A5E4MY94</accession>
<dbReference type="Proteomes" id="UP000325440">
    <property type="component" value="Unassembled WGS sequence"/>
</dbReference>
<name>A0A5E4MY94_9HEMI</name>
<protein>
    <submittedName>
        <fullName evidence="2">Uncharacterized protein</fullName>
    </submittedName>
</protein>
<feature type="region of interest" description="Disordered" evidence="1">
    <location>
        <begin position="1"/>
        <end position="25"/>
    </location>
</feature>
<feature type="non-terminal residue" evidence="2">
    <location>
        <position position="68"/>
    </location>
</feature>
<reference evidence="2 3" key="1">
    <citation type="submission" date="2019-08" db="EMBL/GenBank/DDBJ databases">
        <authorList>
            <person name="Alioto T."/>
            <person name="Alioto T."/>
            <person name="Gomez Garrido J."/>
        </authorList>
    </citation>
    <scope>NUCLEOTIDE SEQUENCE [LARGE SCALE GENOMIC DNA]</scope>
</reference>
<evidence type="ECO:0000256" key="1">
    <source>
        <dbReference type="SAM" id="MobiDB-lite"/>
    </source>
</evidence>
<evidence type="ECO:0000313" key="3">
    <source>
        <dbReference type="Proteomes" id="UP000325440"/>
    </source>
</evidence>